<evidence type="ECO:0000313" key="3">
    <source>
        <dbReference type="Proteomes" id="UP000038802"/>
    </source>
</evidence>
<reference evidence="3" key="1">
    <citation type="submission" date="2015-03" db="EMBL/GenBank/DDBJ databases">
        <authorList>
            <consortium name="Pathogen Informatics"/>
        </authorList>
    </citation>
    <scope>NUCLEOTIDE SEQUENCE [LARGE SCALE GENOMIC DNA]</scope>
    <source>
        <strain evidence="3">K00500041</strain>
    </source>
</reference>
<gene>
    <name evidence="2" type="ORF">ERS007703_04478</name>
</gene>
<accession>A0A0U0SYB0</accession>
<name>A0A0U0SYB0_MYCTX</name>
<keyword evidence="1" id="KW-0812">Transmembrane</keyword>
<dbReference type="EMBL" id="CSAE01000796">
    <property type="protein sequence ID" value="COW92971.1"/>
    <property type="molecule type" value="Genomic_DNA"/>
</dbReference>
<dbReference type="Proteomes" id="UP000038802">
    <property type="component" value="Unassembled WGS sequence"/>
</dbReference>
<dbReference type="AlphaFoldDB" id="A0A0U0SYB0"/>
<evidence type="ECO:0000313" key="2">
    <source>
        <dbReference type="EMBL" id="COW92971.1"/>
    </source>
</evidence>
<evidence type="ECO:0000256" key="1">
    <source>
        <dbReference type="SAM" id="Phobius"/>
    </source>
</evidence>
<keyword evidence="1" id="KW-0472">Membrane</keyword>
<organism evidence="2 3">
    <name type="scientific">Mycobacterium tuberculosis</name>
    <dbReference type="NCBI Taxonomy" id="1773"/>
    <lineage>
        <taxon>Bacteria</taxon>
        <taxon>Bacillati</taxon>
        <taxon>Actinomycetota</taxon>
        <taxon>Actinomycetes</taxon>
        <taxon>Mycobacteriales</taxon>
        <taxon>Mycobacteriaceae</taxon>
        <taxon>Mycobacterium</taxon>
        <taxon>Mycobacterium tuberculosis complex</taxon>
    </lineage>
</organism>
<keyword evidence="1" id="KW-1133">Transmembrane helix</keyword>
<protein>
    <submittedName>
        <fullName evidence="2">Uncharacterized protein</fullName>
    </submittedName>
</protein>
<proteinExistence type="predicted"/>
<sequence length="174" mass="19365">MNFSRSSVSCSGRSSCSLVRRARLSSTRLRVSVRVSSARSRRFVINSLTVAKARSAAPSAASNGALMSSMFEFSAMGIPFINYFLISAFLHLWSGRWGKRRLLQGGLVKTRGLTWHATCRGNLLIVGSVVGRVRRCQAQLIRSLHVSFAARHRRSRCWPARPIGWISLRSTSPR</sequence>
<feature type="transmembrane region" description="Helical" evidence="1">
    <location>
        <begin position="73"/>
        <end position="93"/>
    </location>
</feature>